<name>A0AAD6SEY3_9AGAR</name>
<protein>
    <submittedName>
        <fullName evidence="2">Uncharacterized protein</fullName>
    </submittedName>
</protein>
<organism evidence="2 3">
    <name type="scientific">Mycena alexandri</name>
    <dbReference type="NCBI Taxonomy" id="1745969"/>
    <lineage>
        <taxon>Eukaryota</taxon>
        <taxon>Fungi</taxon>
        <taxon>Dikarya</taxon>
        <taxon>Basidiomycota</taxon>
        <taxon>Agaricomycotina</taxon>
        <taxon>Agaricomycetes</taxon>
        <taxon>Agaricomycetidae</taxon>
        <taxon>Agaricales</taxon>
        <taxon>Marasmiineae</taxon>
        <taxon>Mycenaceae</taxon>
        <taxon>Mycena</taxon>
    </lineage>
</organism>
<evidence type="ECO:0000256" key="1">
    <source>
        <dbReference type="SAM" id="Phobius"/>
    </source>
</evidence>
<evidence type="ECO:0000313" key="3">
    <source>
        <dbReference type="Proteomes" id="UP001218188"/>
    </source>
</evidence>
<dbReference type="AlphaFoldDB" id="A0AAD6SEY3"/>
<dbReference type="Proteomes" id="UP001218188">
    <property type="component" value="Unassembled WGS sequence"/>
</dbReference>
<feature type="transmembrane region" description="Helical" evidence="1">
    <location>
        <begin position="61"/>
        <end position="86"/>
    </location>
</feature>
<evidence type="ECO:0000313" key="2">
    <source>
        <dbReference type="EMBL" id="KAJ7025788.1"/>
    </source>
</evidence>
<sequence>MSNSTFARGLEPVNPRSRFEVTTQRLVIFLCSTWICFSIFVLAFTFWLTHSGSPPPDLYKLGALLCVPIAWAGIVYGAWSIAGAYVRSSSAPRDRARCVAQSKSAYYGSCEHEHMRALEDAGWAPVVAITDGRRYARSKAREVGTESPLKTVLTTTE</sequence>
<keyword evidence="1" id="KW-0812">Transmembrane</keyword>
<reference evidence="2" key="1">
    <citation type="submission" date="2023-03" db="EMBL/GenBank/DDBJ databases">
        <title>Massive genome expansion in bonnet fungi (Mycena s.s.) driven by repeated elements and novel gene families across ecological guilds.</title>
        <authorList>
            <consortium name="Lawrence Berkeley National Laboratory"/>
            <person name="Harder C.B."/>
            <person name="Miyauchi S."/>
            <person name="Viragh M."/>
            <person name="Kuo A."/>
            <person name="Thoen E."/>
            <person name="Andreopoulos B."/>
            <person name="Lu D."/>
            <person name="Skrede I."/>
            <person name="Drula E."/>
            <person name="Henrissat B."/>
            <person name="Morin E."/>
            <person name="Kohler A."/>
            <person name="Barry K."/>
            <person name="LaButti K."/>
            <person name="Morin E."/>
            <person name="Salamov A."/>
            <person name="Lipzen A."/>
            <person name="Mereny Z."/>
            <person name="Hegedus B."/>
            <person name="Baldrian P."/>
            <person name="Stursova M."/>
            <person name="Weitz H."/>
            <person name="Taylor A."/>
            <person name="Grigoriev I.V."/>
            <person name="Nagy L.G."/>
            <person name="Martin F."/>
            <person name="Kauserud H."/>
        </authorList>
    </citation>
    <scope>NUCLEOTIDE SEQUENCE</scope>
    <source>
        <strain evidence="2">CBHHK200</strain>
    </source>
</reference>
<feature type="transmembrane region" description="Helical" evidence="1">
    <location>
        <begin position="26"/>
        <end position="49"/>
    </location>
</feature>
<comment type="caution">
    <text evidence="2">The sequence shown here is derived from an EMBL/GenBank/DDBJ whole genome shotgun (WGS) entry which is preliminary data.</text>
</comment>
<dbReference type="EMBL" id="JARJCM010000148">
    <property type="protein sequence ID" value="KAJ7025788.1"/>
    <property type="molecule type" value="Genomic_DNA"/>
</dbReference>
<keyword evidence="1" id="KW-1133">Transmembrane helix</keyword>
<gene>
    <name evidence="2" type="ORF">C8F04DRAFT_1298788</name>
</gene>
<keyword evidence="1" id="KW-0472">Membrane</keyword>
<proteinExistence type="predicted"/>
<keyword evidence="3" id="KW-1185">Reference proteome</keyword>
<accession>A0AAD6SEY3</accession>